<evidence type="ECO:0000313" key="2">
    <source>
        <dbReference type="Proteomes" id="UP000527352"/>
    </source>
</evidence>
<reference evidence="1 2" key="1">
    <citation type="submission" date="2020-04" db="EMBL/GenBank/DDBJ databases">
        <title>The first description of lens atrophy caused by putative novel Shewanella sp. that is a new emerging pathogen for cultured rainbow trout?</title>
        <authorList>
            <person name="Saticioglu I.B."/>
            <person name="Duman M."/>
            <person name="Altun S."/>
        </authorList>
    </citation>
    <scope>NUCLEOTIDE SEQUENCE [LARGE SCALE GENOMIC DNA]</scope>
    <source>
        <strain evidence="1 2">S-1</strain>
    </source>
</reference>
<dbReference type="Proteomes" id="UP000527352">
    <property type="component" value="Unassembled WGS sequence"/>
</dbReference>
<evidence type="ECO:0008006" key="3">
    <source>
        <dbReference type="Google" id="ProtNLM"/>
    </source>
</evidence>
<comment type="caution">
    <text evidence="1">The sequence shown here is derived from an EMBL/GenBank/DDBJ whole genome shotgun (WGS) entry which is preliminary data.</text>
</comment>
<dbReference type="SUPFAM" id="SSF56112">
    <property type="entry name" value="Protein kinase-like (PK-like)"/>
    <property type="match status" value="1"/>
</dbReference>
<evidence type="ECO:0000313" key="1">
    <source>
        <dbReference type="EMBL" id="NLQ24293.1"/>
    </source>
</evidence>
<proteinExistence type="predicted"/>
<organism evidence="1 2">
    <name type="scientific">Shewanella oncorhynchi</name>
    <dbReference type="NCBI Taxonomy" id="2726434"/>
    <lineage>
        <taxon>Bacteria</taxon>
        <taxon>Pseudomonadati</taxon>
        <taxon>Pseudomonadota</taxon>
        <taxon>Gammaproteobacteria</taxon>
        <taxon>Alteromonadales</taxon>
        <taxon>Shewanellaceae</taxon>
        <taxon>Shewanella</taxon>
    </lineage>
</organism>
<gene>
    <name evidence="1" type="ORF">HGO26_15585</name>
</gene>
<protein>
    <recommendedName>
        <fullName evidence="3">Protein kinase domain-containing protein</fullName>
    </recommendedName>
</protein>
<keyword evidence="2" id="KW-1185">Reference proteome</keyword>
<dbReference type="EMBL" id="JABAEB010000009">
    <property type="protein sequence ID" value="NLQ24293.1"/>
    <property type="molecule type" value="Genomic_DNA"/>
</dbReference>
<accession>A0ABX1KQ02</accession>
<dbReference type="RefSeq" id="WP_168826321.1">
    <property type="nucleotide sequence ID" value="NZ_JABAEB010000009.1"/>
</dbReference>
<name>A0ABX1KQ02_9GAMM</name>
<dbReference type="InterPro" id="IPR011009">
    <property type="entry name" value="Kinase-like_dom_sf"/>
</dbReference>
<sequence length="360" mass="40381">MPIHTSNYSNFSSYKSYNQFAAIPNTLNIVKLSQRRADTLKPVKTISSFAEINNVKKSLHRVKIEAAQLIQKSYRSYQQKKAEKELNTVGIKSLTNAKAGRSYFYNAQTELVAKTPTKFQPAGKGTFKQLVRQDSQFVQLHIHNDTFDIDKNKYNQLAMNQLRSHPSICPSIYVNDSTMIAHNGGIEVAQLIEQGDKIPLIHFKSLLEDLCSLHSEEIFLHDIKPENLTYKGSHVHHIDVENLVAADYNDGDNGIVCTPEYTTAHLTNAILNGDPLADQNHDNYAILLSMIEATSGDFFPNAPVVNPQRIFGLMGKDLIRAQGWIQEHIKPEYQATAGALLKCPGTNSDSTPLIDMINWK</sequence>